<evidence type="ECO:0000259" key="11">
    <source>
        <dbReference type="Pfam" id="PF01103"/>
    </source>
</evidence>
<keyword evidence="14" id="KW-1185">Reference proteome</keyword>
<dbReference type="InterPro" id="IPR039910">
    <property type="entry name" value="D15-like"/>
</dbReference>
<keyword evidence="4" id="KW-1134">Transmembrane beta strand</keyword>
<reference evidence="14" key="1">
    <citation type="journal article" date="2019" name="Int. J. Syst. Evol. Microbiol.">
        <title>The Global Catalogue of Microorganisms (GCM) 10K type strain sequencing project: providing services to taxonomists for standard genome sequencing and annotation.</title>
        <authorList>
            <consortium name="The Broad Institute Genomics Platform"/>
            <consortium name="The Broad Institute Genome Sequencing Center for Infectious Disease"/>
            <person name="Wu L."/>
            <person name="Ma J."/>
        </authorList>
    </citation>
    <scope>NUCLEOTIDE SEQUENCE [LARGE SCALE GENOMIC DNA]</scope>
    <source>
        <strain evidence="14">CGMCC 1.13574</strain>
    </source>
</reference>
<dbReference type="Gene3D" id="2.40.160.50">
    <property type="entry name" value="membrane protein fhac: a member of the omp85/tpsb transporter family"/>
    <property type="match status" value="1"/>
</dbReference>
<dbReference type="RefSeq" id="WP_377004750.1">
    <property type="nucleotide sequence ID" value="NZ_JBHSGG010000030.1"/>
</dbReference>
<dbReference type="PANTHER" id="PTHR12815:SF47">
    <property type="entry name" value="TRANSLOCATION AND ASSEMBLY MODULE SUBUNIT TAMA"/>
    <property type="match status" value="1"/>
</dbReference>
<evidence type="ECO:0000313" key="13">
    <source>
        <dbReference type="EMBL" id="MFC4728710.1"/>
    </source>
</evidence>
<dbReference type="Proteomes" id="UP001595892">
    <property type="component" value="Unassembled WGS sequence"/>
</dbReference>
<comment type="similarity">
    <text evidence="2">Belongs to the TamA family.</text>
</comment>
<dbReference type="Gene3D" id="3.10.20.310">
    <property type="entry name" value="membrane protein fhac"/>
    <property type="match status" value="3"/>
</dbReference>
<evidence type="ECO:0000256" key="1">
    <source>
        <dbReference type="ARBA" id="ARBA00004442"/>
    </source>
</evidence>
<evidence type="ECO:0000256" key="8">
    <source>
        <dbReference type="ARBA" id="ARBA00023237"/>
    </source>
</evidence>
<organism evidence="13 14">
    <name type="scientific">Coralloluteibacterium thermophilum</name>
    <dbReference type="NCBI Taxonomy" id="2707049"/>
    <lineage>
        <taxon>Bacteria</taxon>
        <taxon>Pseudomonadati</taxon>
        <taxon>Pseudomonadota</taxon>
        <taxon>Gammaproteobacteria</taxon>
        <taxon>Lysobacterales</taxon>
        <taxon>Lysobacteraceae</taxon>
        <taxon>Coralloluteibacterium</taxon>
    </lineage>
</organism>
<evidence type="ECO:0000256" key="4">
    <source>
        <dbReference type="ARBA" id="ARBA00022452"/>
    </source>
</evidence>
<proteinExistence type="inferred from homology"/>
<dbReference type="Pfam" id="PF01103">
    <property type="entry name" value="Omp85"/>
    <property type="match status" value="1"/>
</dbReference>
<name>A0ABV9NLK1_9GAMM</name>
<evidence type="ECO:0000256" key="2">
    <source>
        <dbReference type="ARBA" id="ARBA00010248"/>
    </source>
</evidence>
<evidence type="ECO:0000256" key="6">
    <source>
        <dbReference type="ARBA" id="ARBA00022729"/>
    </source>
</evidence>
<dbReference type="InterPro" id="IPR000184">
    <property type="entry name" value="Bac_surfAg_D15"/>
</dbReference>
<dbReference type="Pfam" id="PF17243">
    <property type="entry name" value="POTRA_TamA_1"/>
    <property type="match status" value="1"/>
</dbReference>
<dbReference type="PANTHER" id="PTHR12815">
    <property type="entry name" value="SORTING AND ASSEMBLY MACHINERY SAMM50 PROTEIN FAMILY MEMBER"/>
    <property type="match status" value="1"/>
</dbReference>
<evidence type="ECO:0000313" key="14">
    <source>
        <dbReference type="Proteomes" id="UP001595892"/>
    </source>
</evidence>
<comment type="caution">
    <text evidence="13">The sequence shown here is derived from an EMBL/GenBank/DDBJ whole genome shotgun (WGS) entry which is preliminary data.</text>
</comment>
<keyword evidence="6" id="KW-0732">Signal</keyword>
<comment type="subunit">
    <text evidence="10">Interacts with TamB to form the translocation and assembly module (TAM).</text>
</comment>
<evidence type="ECO:0000259" key="12">
    <source>
        <dbReference type="Pfam" id="PF17243"/>
    </source>
</evidence>
<comment type="subcellular location">
    <subcellularLocation>
        <location evidence="1">Cell outer membrane</location>
    </subcellularLocation>
</comment>
<keyword evidence="5" id="KW-0812">Transmembrane</keyword>
<feature type="domain" description="TamA POTRA" evidence="12">
    <location>
        <begin position="46"/>
        <end position="126"/>
    </location>
</feature>
<evidence type="ECO:0000256" key="9">
    <source>
        <dbReference type="ARBA" id="ARBA00033063"/>
    </source>
</evidence>
<evidence type="ECO:0000256" key="3">
    <source>
        <dbReference type="ARBA" id="ARBA00015419"/>
    </source>
</evidence>
<evidence type="ECO:0000256" key="10">
    <source>
        <dbReference type="ARBA" id="ARBA00093548"/>
    </source>
</evidence>
<protein>
    <recommendedName>
        <fullName evidence="3">Translocation and assembly module subunit TamA</fullName>
    </recommendedName>
    <alternativeName>
        <fullName evidence="9">Autotransporter assembly factor TamA</fullName>
    </alternativeName>
</protein>
<feature type="domain" description="Bacterial surface antigen (D15)" evidence="11">
    <location>
        <begin position="321"/>
        <end position="619"/>
    </location>
</feature>
<keyword evidence="7" id="KW-0472">Membrane</keyword>
<dbReference type="InterPro" id="IPR035243">
    <property type="entry name" value="TamA_POTRA_Dom_1"/>
</dbReference>
<evidence type="ECO:0000256" key="5">
    <source>
        <dbReference type="ARBA" id="ARBA00022692"/>
    </source>
</evidence>
<dbReference type="EMBL" id="JBHSGG010000030">
    <property type="protein sequence ID" value="MFC4728710.1"/>
    <property type="molecule type" value="Genomic_DNA"/>
</dbReference>
<gene>
    <name evidence="13" type="ORF">ACFO3Q_11065</name>
</gene>
<sequence length="621" mass="69542">MALTDARDPPAILHAMPKSPFLPRIALALAACTAAGPLAALELVRVDIRGIDEEAHRDNVRSALSIEKLEPERRRNLREGRLAYYLRIAPSEVRRALEPYGYYDPEIEVEAQRDGERVTVVVQVDPGEPVIVRRRIARINGAATEDPALAPPLVGLEPREGDVLDHRQYEAGKTRIDRVLNERGYFDRELVTHQVEVTRASRSANIELVWESGERYRMGEAEFSGHVFRPGLLEQLVTWTPGEPYHQSHLMQLQASLAELDYFAFVDVQPEPERAGDDLQVPIKADLAMARRNIYSAGLSYGTDSGAGVRAGMERRWVNTRGHKLRAEADIAQYRRSITTNYRIPAFAWLNGWYTFAANLREEDELASGDTLAIPFRTFEIVGSRSGRIGNWNLVASVHLQRERFEIAGDTRFANLFYPALRAQYARSDDHLYPRNGIGFNAEIMSGPELLGSDVSFSQLRLGGRWVRGIGERNRLLVRGEAGTTWTDEFENLPPSMRFYAGGDRSVRGYAYREIGPRVYDPQRERDIVIGGRNLFAASVEFERMFTDTWGGAVFVDAGDAWGGARDLVTGEAASDFDPRVGVGLGVRWRSPIGPVRVDVARGLDDPQSAFQLHINIGTDL</sequence>
<accession>A0ABV9NLK1</accession>
<keyword evidence="8" id="KW-0998">Cell outer membrane</keyword>
<evidence type="ECO:0000256" key="7">
    <source>
        <dbReference type="ARBA" id="ARBA00023136"/>
    </source>
</evidence>